<evidence type="ECO:0000313" key="2">
    <source>
        <dbReference type="EMBL" id="PSJ47722.1"/>
    </source>
</evidence>
<dbReference type="CDD" id="cd00448">
    <property type="entry name" value="YjgF_YER057c_UK114_family"/>
    <property type="match status" value="1"/>
</dbReference>
<name>A0A2P7RC39_9GAMM</name>
<dbReference type="AlphaFoldDB" id="A0A2P7RC39"/>
<dbReference type="Proteomes" id="UP000240243">
    <property type="component" value="Unassembled WGS sequence"/>
</dbReference>
<dbReference type="OrthoDB" id="583118at2"/>
<dbReference type="GO" id="GO:0005829">
    <property type="term" value="C:cytosol"/>
    <property type="evidence" value="ECO:0007669"/>
    <property type="project" value="TreeGrafter"/>
</dbReference>
<comment type="caution">
    <text evidence="2">The sequence shown here is derived from an EMBL/GenBank/DDBJ whole genome shotgun (WGS) entry which is preliminary data.</text>
</comment>
<organism evidence="2 3">
    <name type="scientific">Zobellella endophytica</name>
    <dbReference type="NCBI Taxonomy" id="2116700"/>
    <lineage>
        <taxon>Bacteria</taxon>
        <taxon>Pseudomonadati</taxon>
        <taxon>Pseudomonadota</taxon>
        <taxon>Gammaproteobacteria</taxon>
        <taxon>Aeromonadales</taxon>
        <taxon>Aeromonadaceae</taxon>
        <taxon>Zobellella</taxon>
    </lineage>
</organism>
<comment type="similarity">
    <text evidence="1">Belongs to the RutC family.</text>
</comment>
<gene>
    <name evidence="2" type="ORF">C7H85_02550</name>
</gene>
<dbReference type="InterPro" id="IPR006175">
    <property type="entry name" value="YjgF/YER057c/UK114"/>
</dbReference>
<dbReference type="EMBL" id="PXYG01000001">
    <property type="protein sequence ID" value="PSJ47722.1"/>
    <property type="molecule type" value="Genomic_DNA"/>
</dbReference>
<dbReference type="SUPFAM" id="SSF55298">
    <property type="entry name" value="YjgF-like"/>
    <property type="match status" value="1"/>
</dbReference>
<keyword evidence="3" id="KW-1185">Reference proteome</keyword>
<dbReference type="Gene3D" id="3.30.1330.40">
    <property type="entry name" value="RutC-like"/>
    <property type="match status" value="1"/>
</dbReference>
<evidence type="ECO:0000313" key="3">
    <source>
        <dbReference type="Proteomes" id="UP000240243"/>
    </source>
</evidence>
<dbReference type="NCBIfam" id="TIGR00004">
    <property type="entry name" value="Rid family detoxifying hydrolase"/>
    <property type="match status" value="1"/>
</dbReference>
<sequence length="124" mass="13513">MNISTKNAPAPFGHYSQAKTGGDIIFISGQLAAEKDGTHGFNKSFSEQTRQCLANVLAIARAAGAEKHQILKVTAYIVGVEHWAEFNKIYSELFGETKPARSVVPVPELHHGYLIEVEAFALSE</sequence>
<accession>A0A2P7RC39</accession>
<dbReference type="RefSeq" id="WP_106728135.1">
    <property type="nucleotide sequence ID" value="NZ_PXYG01000001.1"/>
</dbReference>
<dbReference type="InterPro" id="IPR006056">
    <property type="entry name" value="RidA"/>
</dbReference>
<dbReference type="PANTHER" id="PTHR11803">
    <property type="entry name" value="2-IMINOBUTANOATE/2-IMINOPROPANOATE DEAMINASE RIDA"/>
    <property type="match status" value="1"/>
</dbReference>
<proteinExistence type="inferred from homology"/>
<dbReference type="GO" id="GO:0019239">
    <property type="term" value="F:deaminase activity"/>
    <property type="evidence" value="ECO:0007669"/>
    <property type="project" value="TreeGrafter"/>
</dbReference>
<evidence type="ECO:0000256" key="1">
    <source>
        <dbReference type="ARBA" id="ARBA00010552"/>
    </source>
</evidence>
<dbReference type="InterPro" id="IPR035959">
    <property type="entry name" value="RutC-like_sf"/>
</dbReference>
<dbReference type="PANTHER" id="PTHR11803:SF58">
    <property type="entry name" value="PROTEIN HMF1-RELATED"/>
    <property type="match status" value="1"/>
</dbReference>
<dbReference type="FunFam" id="3.30.1330.40:FF:000001">
    <property type="entry name" value="L-PSP family endoribonuclease"/>
    <property type="match status" value="1"/>
</dbReference>
<protein>
    <submittedName>
        <fullName evidence="2">Reactive intermediate/imine deaminase</fullName>
    </submittedName>
</protein>
<reference evidence="2 3" key="1">
    <citation type="submission" date="2018-03" db="EMBL/GenBank/DDBJ databases">
        <title>The draft genome of Zobellella sp. 59N8.</title>
        <authorList>
            <person name="Liu L."/>
            <person name="Li L."/>
            <person name="Zhang X."/>
            <person name="Liang L."/>
            <person name="Wang T."/>
        </authorList>
    </citation>
    <scope>NUCLEOTIDE SEQUENCE [LARGE SCALE GENOMIC DNA]</scope>
    <source>
        <strain evidence="2 3">59N8</strain>
    </source>
</reference>
<dbReference type="Pfam" id="PF01042">
    <property type="entry name" value="Ribonuc_L-PSP"/>
    <property type="match status" value="1"/>
</dbReference>